<organism evidence="1 2">
    <name type="scientific">Ramlibacter henchirensis</name>
    <dbReference type="NCBI Taxonomy" id="204072"/>
    <lineage>
        <taxon>Bacteria</taxon>
        <taxon>Pseudomonadati</taxon>
        <taxon>Pseudomonadota</taxon>
        <taxon>Betaproteobacteria</taxon>
        <taxon>Burkholderiales</taxon>
        <taxon>Comamonadaceae</taxon>
        <taxon>Ramlibacter</taxon>
    </lineage>
</organism>
<dbReference type="Proteomes" id="UP000298180">
    <property type="component" value="Unassembled WGS sequence"/>
</dbReference>
<accession>A0A4Z0C3G1</accession>
<name>A0A4Z0C3G1_9BURK</name>
<protein>
    <submittedName>
        <fullName evidence="1">Uncharacterized protein</fullName>
    </submittedName>
</protein>
<keyword evidence="2" id="KW-1185">Reference proteome</keyword>
<reference evidence="1 2" key="1">
    <citation type="submission" date="2019-03" db="EMBL/GenBank/DDBJ databases">
        <title>Ramlibacter henchirensis DSM 14656, whole genome shotgun sequence.</title>
        <authorList>
            <person name="Zhang X."/>
            <person name="Feng G."/>
            <person name="Zhu H."/>
        </authorList>
    </citation>
    <scope>NUCLEOTIDE SEQUENCE [LARGE SCALE GENOMIC DNA]</scope>
    <source>
        <strain evidence="1 2">DSM 14656</strain>
    </source>
</reference>
<evidence type="ECO:0000313" key="1">
    <source>
        <dbReference type="EMBL" id="TFZ05472.1"/>
    </source>
</evidence>
<dbReference type="EMBL" id="SMLM01000001">
    <property type="protein sequence ID" value="TFZ05472.1"/>
    <property type="molecule type" value="Genomic_DNA"/>
</dbReference>
<comment type="caution">
    <text evidence="1">The sequence shown here is derived from an EMBL/GenBank/DDBJ whole genome shotgun (WGS) entry which is preliminary data.</text>
</comment>
<evidence type="ECO:0000313" key="2">
    <source>
        <dbReference type="Proteomes" id="UP000298180"/>
    </source>
</evidence>
<dbReference type="OrthoDB" id="9877414at2"/>
<dbReference type="RefSeq" id="WP_135261553.1">
    <property type="nucleotide sequence ID" value="NZ_SMLM01000001.1"/>
</dbReference>
<gene>
    <name evidence="1" type="ORF">EZ313_02015</name>
</gene>
<dbReference type="AlphaFoldDB" id="A0A4Z0C3G1"/>
<sequence length="64" mass="6849">MDPKAETRSSITADLSVDAIRRAVNIAQSECVCQLHLSVCLLTAAGERAGIQPFLYESGSPGWN</sequence>
<proteinExistence type="predicted"/>